<keyword evidence="2" id="KW-0732">Signal</keyword>
<feature type="compositionally biased region" description="Low complexity" evidence="1">
    <location>
        <begin position="381"/>
        <end position="394"/>
    </location>
</feature>
<keyword evidence="5" id="KW-1185">Reference proteome</keyword>
<feature type="compositionally biased region" description="Polar residues" evidence="1">
    <location>
        <begin position="371"/>
        <end position="380"/>
    </location>
</feature>
<sequence length="394" mass="39152">MSAALLLLAVTAPSFASAAGARGVGSWGSGGGGGGGVADGSSWVRSLLQADTFPFQDCNRAGSRCANSPWTMVGVRRTLKRPGRNWVYCVQLEAKSCSAQSQCCTLLANRVEALSLTVAATGACNASSVLGVTSGGVKLPSSLVYGTDYVQDRPADVSLLVRGLGAAAAAAGSISAMEICYEVKSTCETWADLCRPGAPGATDGCRFAVNEADPSGDVACCNTCGANDITFSIGSLPPPPPATPSTPPPPDVPPPSEPPCTAASQPAASGRAAPPKCPTPTQPATSKPTPTQPAAPKPTTSFASSSVTASPQPPAAFPRAPGALPAIPSTTISSPARAPLPFATVATPTQPHTALPGSSQPGATQPGAAQPGTSQPSTTQPRAAEPASSEPRAA</sequence>
<proteinExistence type="predicted"/>
<name>A0A835TQB7_9CHLO</name>
<feature type="domain" description="Pherophorin" evidence="3">
    <location>
        <begin position="53"/>
        <end position="221"/>
    </location>
</feature>
<evidence type="ECO:0000259" key="3">
    <source>
        <dbReference type="Pfam" id="PF12499"/>
    </source>
</evidence>
<protein>
    <recommendedName>
        <fullName evidence="3">Pherophorin domain-containing protein</fullName>
    </recommendedName>
</protein>
<dbReference type="Proteomes" id="UP000613740">
    <property type="component" value="Unassembled WGS sequence"/>
</dbReference>
<feature type="compositionally biased region" description="Low complexity" evidence="1">
    <location>
        <begin position="297"/>
        <end position="310"/>
    </location>
</feature>
<comment type="caution">
    <text evidence="4">The sequence shown here is derived from an EMBL/GenBank/DDBJ whole genome shotgun (WGS) entry which is preliminary data.</text>
</comment>
<feature type="compositionally biased region" description="Polar residues" evidence="1">
    <location>
        <begin position="346"/>
        <end position="363"/>
    </location>
</feature>
<dbReference type="EMBL" id="JAEHOD010000033">
    <property type="protein sequence ID" value="KAG2442115.1"/>
    <property type="molecule type" value="Genomic_DNA"/>
</dbReference>
<dbReference type="Pfam" id="PF12499">
    <property type="entry name" value="DUF3707"/>
    <property type="match status" value="1"/>
</dbReference>
<feature type="compositionally biased region" description="Pro residues" evidence="1">
    <location>
        <begin position="236"/>
        <end position="258"/>
    </location>
</feature>
<evidence type="ECO:0000313" key="5">
    <source>
        <dbReference type="Proteomes" id="UP000613740"/>
    </source>
</evidence>
<dbReference type="AlphaFoldDB" id="A0A835TQB7"/>
<evidence type="ECO:0000256" key="1">
    <source>
        <dbReference type="SAM" id="MobiDB-lite"/>
    </source>
</evidence>
<dbReference type="InterPro" id="IPR024616">
    <property type="entry name" value="Pherophorin"/>
</dbReference>
<feature type="chain" id="PRO_5032691043" description="Pherophorin domain-containing protein" evidence="2">
    <location>
        <begin position="19"/>
        <end position="394"/>
    </location>
</feature>
<evidence type="ECO:0000313" key="4">
    <source>
        <dbReference type="EMBL" id="KAG2442115.1"/>
    </source>
</evidence>
<evidence type="ECO:0000256" key="2">
    <source>
        <dbReference type="SAM" id="SignalP"/>
    </source>
</evidence>
<reference evidence="4" key="1">
    <citation type="journal article" date="2020" name="bioRxiv">
        <title>Comparative genomics of Chlamydomonas.</title>
        <authorList>
            <person name="Craig R.J."/>
            <person name="Hasan A.R."/>
            <person name="Ness R.W."/>
            <person name="Keightley P.D."/>
        </authorList>
    </citation>
    <scope>NUCLEOTIDE SEQUENCE</scope>
    <source>
        <strain evidence="4">CCAP 11/173</strain>
    </source>
</reference>
<feature type="compositionally biased region" description="Low complexity" evidence="1">
    <location>
        <begin position="262"/>
        <end position="274"/>
    </location>
</feature>
<feature type="signal peptide" evidence="2">
    <location>
        <begin position="1"/>
        <end position="18"/>
    </location>
</feature>
<feature type="region of interest" description="Disordered" evidence="1">
    <location>
        <begin position="235"/>
        <end position="394"/>
    </location>
</feature>
<accession>A0A835TQB7</accession>
<organism evidence="4 5">
    <name type="scientific">Chlamydomonas schloesseri</name>
    <dbReference type="NCBI Taxonomy" id="2026947"/>
    <lineage>
        <taxon>Eukaryota</taxon>
        <taxon>Viridiplantae</taxon>
        <taxon>Chlorophyta</taxon>
        <taxon>core chlorophytes</taxon>
        <taxon>Chlorophyceae</taxon>
        <taxon>CS clade</taxon>
        <taxon>Chlamydomonadales</taxon>
        <taxon>Chlamydomonadaceae</taxon>
        <taxon>Chlamydomonas</taxon>
    </lineage>
</organism>
<dbReference type="OrthoDB" id="549698at2759"/>
<gene>
    <name evidence="4" type="ORF">HYH02_009604</name>
</gene>